<dbReference type="SUPFAM" id="SSF55874">
    <property type="entry name" value="ATPase domain of HSP90 chaperone/DNA topoisomerase II/histidine kinase"/>
    <property type="match status" value="1"/>
</dbReference>
<dbReference type="SUPFAM" id="SSF52172">
    <property type="entry name" value="CheY-like"/>
    <property type="match status" value="2"/>
</dbReference>
<dbReference type="InterPro" id="IPR003660">
    <property type="entry name" value="HAMP_dom"/>
</dbReference>
<evidence type="ECO:0000256" key="10">
    <source>
        <dbReference type="ARBA" id="ARBA00058004"/>
    </source>
</evidence>
<dbReference type="GO" id="GO:0005886">
    <property type="term" value="C:plasma membrane"/>
    <property type="evidence" value="ECO:0007669"/>
    <property type="project" value="TreeGrafter"/>
</dbReference>
<dbReference type="Pfam" id="PF00512">
    <property type="entry name" value="HisKA"/>
    <property type="match status" value="1"/>
</dbReference>
<dbReference type="EC" id="2.7.13.3" evidence="3"/>
<feature type="modified residue" description="4-aspartylphosphate" evidence="12">
    <location>
        <position position="1118"/>
    </location>
</feature>
<keyword evidence="4 12" id="KW-0597">Phosphoprotein</keyword>
<dbReference type="PROSITE" id="PS50110">
    <property type="entry name" value="RESPONSE_REGULATORY"/>
    <property type="match status" value="2"/>
</dbReference>
<dbReference type="GO" id="GO:0009927">
    <property type="term" value="F:histidine phosphotransfer kinase activity"/>
    <property type="evidence" value="ECO:0007669"/>
    <property type="project" value="TreeGrafter"/>
</dbReference>
<comment type="subcellular location">
    <subcellularLocation>
        <location evidence="2">Membrane</location>
    </subcellularLocation>
</comment>
<reference evidence="18" key="2">
    <citation type="submission" date="2020-09" db="EMBL/GenBank/DDBJ databases">
        <authorList>
            <person name="Sun Q."/>
            <person name="Zhou Y."/>
        </authorList>
    </citation>
    <scope>NUCLEOTIDE SEQUENCE</scope>
    <source>
        <strain evidence="18">CGMCC 1.10998</strain>
    </source>
</reference>
<dbReference type="Pfam" id="PF13185">
    <property type="entry name" value="GAF_2"/>
    <property type="match status" value="2"/>
</dbReference>
<evidence type="ECO:0000256" key="3">
    <source>
        <dbReference type="ARBA" id="ARBA00012438"/>
    </source>
</evidence>
<dbReference type="RefSeq" id="WP_188568374.1">
    <property type="nucleotide sequence ID" value="NZ_BMED01000005.1"/>
</dbReference>
<organism evidence="18 19">
    <name type="scientific">Undibacterium terreum</name>
    <dbReference type="NCBI Taxonomy" id="1224302"/>
    <lineage>
        <taxon>Bacteria</taxon>
        <taxon>Pseudomonadati</taxon>
        <taxon>Pseudomonadota</taxon>
        <taxon>Betaproteobacteria</taxon>
        <taxon>Burkholderiales</taxon>
        <taxon>Oxalobacteraceae</taxon>
        <taxon>Undibacterium</taxon>
    </lineage>
</organism>
<evidence type="ECO:0000256" key="2">
    <source>
        <dbReference type="ARBA" id="ARBA00004370"/>
    </source>
</evidence>
<evidence type="ECO:0000259" key="16">
    <source>
        <dbReference type="PROSITE" id="PS50110"/>
    </source>
</evidence>
<dbReference type="SMART" id="SM00448">
    <property type="entry name" value="REC"/>
    <property type="match status" value="2"/>
</dbReference>
<dbReference type="Gene3D" id="3.40.50.2300">
    <property type="match status" value="2"/>
</dbReference>
<evidence type="ECO:0000313" key="18">
    <source>
        <dbReference type="EMBL" id="GGC92781.1"/>
    </source>
</evidence>
<dbReference type="FunFam" id="3.30.565.10:FF:000010">
    <property type="entry name" value="Sensor histidine kinase RcsC"/>
    <property type="match status" value="1"/>
</dbReference>
<dbReference type="SMART" id="SM00388">
    <property type="entry name" value="HisKA"/>
    <property type="match status" value="1"/>
</dbReference>
<evidence type="ECO:0000259" key="15">
    <source>
        <dbReference type="PROSITE" id="PS50109"/>
    </source>
</evidence>
<dbReference type="SMART" id="SM00065">
    <property type="entry name" value="GAF"/>
    <property type="match status" value="2"/>
</dbReference>
<evidence type="ECO:0000256" key="13">
    <source>
        <dbReference type="SAM" id="Coils"/>
    </source>
</evidence>
<dbReference type="InterPro" id="IPR003594">
    <property type="entry name" value="HATPase_dom"/>
</dbReference>
<evidence type="ECO:0000256" key="4">
    <source>
        <dbReference type="ARBA" id="ARBA00022553"/>
    </source>
</evidence>
<keyword evidence="9" id="KW-0843">Virulence</keyword>
<dbReference type="InterPro" id="IPR036890">
    <property type="entry name" value="HATPase_C_sf"/>
</dbReference>
<dbReference type="InterPro" id="IPR036097">
    <property type="entry name" value="HisK_dim/P_sf"/>
</dbReference>
<dbReference type="SMART" id="SM00387">
    <property type="entry name" value="HATPase_c"/>
    <property type="match status" value="1"/>
</dbReference>
<evidence type="ECO:0000256" key="9">
    <source>
        <dbReference type="ARBA" id="ARBA00023026"/>
    </source>
</evidence>
<dbReference type="PANTHER" id="PTHR43047:SF63">
    <property type="entry name" value="HISTIDINE KINASE"/>
    <property type="match status" value="1"/>
</dbReference>
<dbReference type="Pfam" id="PF02518">
    <property type="entry name" value="HATPase_c"/>
    <property type="match status" value="1"/>
</dbReference>
<evidence type="ECO:0000256" key="7">
    <source>
        <dbReference type="ARBA" id="ARBA00022777"/>
    </source>
</evidence>
<dbReference type="CDD" id="cd12914">
    <property type="entry name" value="PDC1_DGC_like"/>
    <property type="match status" value="1"/>
</dbReference>
<evidence type="ECO:0000256" key="6">
    <source>
        <dbReference type="ARBA" id="ARBA00022729"/>
    </source>
</evidence>
<feature type="modified residue" description="4-aspartylphosphate" evidence="12">
    <location>
        <position position="1241"/>
    </location>
</feature>
<dbReference type="InterPro" id="IPR029016">
    <property type="entry name" value="GAF-like_dom_sf"/>
</dbReference>
<keyword evidence="6" id="KW-0732">Signal</keyword>
<dbReference type="EMBL" id="BMED01000005">
    <property type="protein sequence ID" value="GGC92781.1"/>
    <property type="molecule type" value="Genomic_DNA"/>
</dbReference>
<evidence type="ECO:0000256" key="8">
    <source>
        <dbReference type="ARBA" id="ARBA00023012"/>
    </source>
</evidence>
<dbReference type="Gene3D" id="3.30.565.10">
    <property type="entry name" value="Histidine kinase-like ATPase, C-terminal domain"/>
    <property type="match status" value="1"/>
</dbReference>
<evidence type="ECO:0000256" key="11">
    <source>
        <dbReference type="ARBA" id="ARBA00070152"/>
    </source>
</evidence>
<evidence type="ECO:0000256" key="5">
    <source>
        <dbReference type="ARBA" id="ARBA00022679"/>
    </source>
</evidence>
<comment type="catalytic activity">
    <reaction evidence="1">
        <text>ATP + protein L-histidine = ADP + protein N-phospho-L-histidine.</text>
        <dbReference type="EC" id="2.7.13.3"/>
    </reaction>
</comment>
<keyword evidence="14" id="KW-0472">Membrane</keyword>
<name>A0A916UYN1_9BURK</name>
<dbReference type="SUPFAM" id="SSF55781">
    <property type="entry name" value="GAF domain-like"/>
    <property type="match status" value="2"/>
</dbReference>
<dbReference type="InterPro" id="IPR003661">
    <property type="entry name" value="HisK_dim/P_dom"/>
</dbReference>
<keyword evidence="19" id="KW-1185">Reference proteome</keyword>
<dbReference type="InterPro" id="IPR005467">
    <property type="entry name" value="His_kinase_dom"/>
</dbReference>
<comment type="function">
    <text evidence="10">Member of the two-component regulatory system BvgS/BvgA. Phosphorylates BvgA via a four-step phosphorelay in response to environmental signals.</text>
</comment>
<evidence type="ECO:0000313" key="19">
    <source>
        <dbReference type="Proteomes" id="UP000637423"/>
    </source>
</evidence>
<evidence type="ECO:0000256" key="14">
    <source>
        <dbReference type="SAM" id="Phobius"/>
    </source>
</evidence>
<keyword evidence="5" id="KW-0808">Transferase</keyword>
<evidence type="ECO:0000259" key="17">
    <source>
        <dbReference type="PROSITE" id="PS50885"/>
    </source>
</evidence>
<dbReference type="Gene3D" id="6.10.340.10">
    <property type="match status" value="1"/>
</dbReference>
<dbReference type="Gene3D" id="3.30.450.40">
    <property type="match status" value="2"/>
</dbReference>
<dbReference type="SUPFAM" id="SSF47384">
    <property type="entry name" value="Homodimeric domain of signal transducing histidine kinase"/>
    <property type="match status" value="1"/>
</dbReference>
<dbReference type="PROSITE" id="PS50109">
    <property type="entry name" value="HIS_KIN"/>
    <property type="match status" value="1"/>
</dbReference>
<feature type="coiled-coil region" evidence="13">
    <location>
        <begin position="548"/>
        <end position="597"/>
    </location>
</feature>
<dbReference type="InterPro" id="IPR004358">
    <property type="entry name" value="Sig_transdc_His_kin-like_C"/>
</dbReference>
<dbReference type="CDD" id="cd16922">
    <property type="entry name" value="HATPase_EvgS-ArcB-TorS-like"/>
    <property type="match status" value="1"/>
</dbReference>
<dbReference type="GO" id="GO:0000155">
    <property type="term" value="F:phosphorelay sensor kinase activity"/>
    <property type="evidence" value="ECO:0007669"/>
    <property type="project" value="InterPro"/>
</dbReference>
<dbReference type="InterPro" id="IPR003018">
    <property type="entry name" value="GAF"/>
</dbReference>
<feature type="domain" description="HAMP" evidence="17">
    <location>
        <begin position="311"/>
        <end position="364"/>
    </location>
</feature>
<comment type="caution">
    <text evidence="18">The sequence shown here is derived from an EMBL/GenBank/DDBJ whole genome shotgun (WGS) entry which is preliminary data.</text>
</comment>
<sequence>MSSGSEQFGSNFAGIRARMLLLIIVILVPVLALYVQYATVTREIGEQREINELQTMSREVAAATARISDATSALIQTVANLPEVRQMDADACPKTMKALLERLPRYSNITISNLNGDIVCGGLISTGKKINVADRIYFKDALDSHSAVVGVPTIGTISGEAILPVSFAARDADGHVRFVIAAFMRLGWIANDEGRTKNRPGIGLIFLDAEGRILASFPSEIGRVGKLHPVVSPLLRSWEAAFVTRGMGFDEKPRRYAVDPVKLGDYRFWIVATLSEQELFGALEQAFVRNMIALAFFTVFALILAWILAERLVRRPMMRLIHVSQALRAGDFSARVGGPRISGEIGILMDQYDLTAADLEKREQERSRREAEIKALNRVLRMIGNCNQVLVHAMDKQQLLQSFCRHIAQDGGYPLVWVGLLKADVRQGVEILTHFGEEQGYLNIVQLSWGDGTQGQEPASRSVREGRPLIERYFDDDGNPGFWHVESVKRGFLSSLSLPLLSNGEVIGVLSVHGAEARAFPDTEKSLFEELAADLAYGIAALNGRVAREKAETELRQHQQLLEHRVAERTAQISLTNDELQREIVDHQIAEEALRKAAAYDQTQRKTLALFNNVRERAELLQGMFELLATEQAFPVAAYYDYDEWRGIFTAQSSWGMPAGAPREIRVGEGLVGQVAQSGKAMLLQDAAETGKLEIDTGIFAFKPQAVLMVPVIYQEQRFGVLVLASARELSPRDRDFVDQLAGQLGVALHNLTQHENLQLLATQLRVRGEEITRQNLQLEDASRMKSEFLANMSHELRTPLNAIIGFSEILKENLVGQLTPQQQGLTRDIYTSGEHLLSLINDILDLSKVEAGYMTLDMAPLPIQLLYNNSLSIVKERAMTHRVKLQSNIDPDLPDIVADPRKVKQIVYNLLSNAIKFTPEGGTVSFDLKRAAAPTAPPNGSYFDVSTTDTDFLEIVVADTGIGIQAEDLPRLFEPFVQLDSALSKHYEGTGLGLAMVKRLVQLHGGALAVESVPGEGSRFSVWLPYKLAGDMPAQAVLPVGPVSGDERIERLVPPRRHQQNHAQQRFSVLIVEDDDQAAHTMRLQLEAAGLQVSRAVSGEHALEVAAADPPDVITLDILLPGIDGWDVLTRLKQDVRLAHIPVLIVSIVADAGKGISLGATQVLQKPVSRQDLADAFASIGMQTGKAKPVRVLVIDDDPKAVRIISTHLEQDGFSVERAYSGYEGIAAARIGHPDVLILDLIMPELSGFDVVEALKTDAATVNIPIIVMTSKMLTSADRAALNGHIATIIEKSAFKPETLMSEIHRLLQMTMRKEHQRQLVVATASSERE</sequence>
<accession>A0A916UYN1</accession>
<dbReference type="InterPro" id="IPR011006">
    <property type="entry name" value="CheY-like_superfamily"/>
</dbReference>
<dbReference type="PANTHER" id="PTHR43047">
    <property type="entry name" value="TWO-COMPONENT HISTIDINE PROTEIN KINASE"/>
    <property type="match status" value="1"/>
</dbReference>
<keyword evidence="8" id="KW-0902">Two-component regulatory system</keyword>
<reference evidence="18" key="1">
    <citation type="journal article" date="2014" name="Int. J. Syst. Evol. Microbiol.">
        <title>Complete genome sequence of Corynebacterium casei LMG S-19264T (=DSM 44701T), isolated from a smear-ripened cheese.</title>
        <authorList>
            <consortium name="US DOE Joint Genome Institute (JGI-PGF)"/>
            <person name="Walter F."/>
            <person name="Albersmeier A."/>
            <person name="Kalinowski J."/>
            <person name="Ruckert C."/>
        </authorList>
    </citation>
    <scope>NUCLEOTIDE SEQUENCE</scope>
    <source>
        <strain evidence="18">CGMCC 1.10998</strain>
    </source>
</reference>
<feature type="transmembrane region" description="Helical" evidence="14">
    <location>
        <begin position="291"/>
        <end position="309"/>
    </location>
</feature>
<dbReference type="Proteomes" id="UP000637423">
    <property type="component" value="Unassembled WGS sequence"/>
</dbReference>
<dbReference type="Gene3D" id="3.30.450.20">
    <property type="entry name" value="PAS domain"/>
    <property type="match status" value="1"/>
</dbReference>
<dbReference type="Gene3D" id="1.10.287.130">
    <property type="match status" value="1"/>
</dbReference>
<gene>
    <name evidence="18" type="ORF">GCM10011396_45060</name>
</gene>
<evidence type="ECO:0000256" key="12">
    <source>
        <dbReference type="PROSITE-ProRule" id="PRU00169"/>
    </source>
</evidence>
<keyword evidence="14" id="KW-0812">Transmembrane</keyword>
<dbReference type="PRINTS" id="PR00344">
    <property type="entry name" value="BCTRLSENSOR"/>
</dbReference>
<dbReference type="CDD" id="cd00082">
    <property type="entry name" value="HisKA"/>
    <property type="match status" value="1"/>
</dbReference>
<feature type="domain" description="Response regulatory" evidence="16">
    <location>
        <begin position="1192"/>
        <end position="1309"/>
    </location>
</feature>
<dbReference type="InterPro" id="IPR001789">
    <property type="entry name" value="Sig_transdc_resp-reg_receiver"/>
</dbReference>
<feature type="domain" description="Histidine kinase" evidence="15">
    <location>
        <begin position="792"/>
        <end position="1029"/>
    </location>
</feature>
<feature type="domain" description="Response regulatory" evidence="16">
    <location>
        <begin position="1069"/>
        <end position="1182"/>
    </location>
</feature>
<dbReference type="Pfam" id="PF00072">
    <property type="entry name" value="Response_reg"/>
    <property type="match status" value="2"/>
</dbReference>
<keyword evidence="13" id="KW-0175">Coiled coil</keyword>
<feature type="transmembrane region" description="Helical" evidence="14">
    <location>
        <begin position="20"/>
        <end position="37"/>
    </location>
</feature>
<dbReference type="PROSITE" id="PS50885">
    <property type="entry name" value="HAMP"/>
    <property type="match status" value="1"/>
</dbReference>
<protein>
    <recommendedName>
        <fullName evidence="11">Virulence sensor protein BvgS</fullName>
        <ecNumber evidence="3">2.7.13.3</ecNumber>
    </recommendedName>
</protein>
<keyword evidence="7" id="KW-0418">Kinase</keyword>
<evidence type="ECO:0000256" key="1">
    <source>
        <dbReference type="ARBA" id="ARBA00000085"/>
    </source>
</evidence>
<proteinExistence type="predicted"/>
<keyword evidence="14" id="KW-1133">Transmembrane helix</keyword>